<reference evidence="3 4" key="1">
    <citation type="submission" date="2015-11" db="EMBL/GenBank/DDBJ databases">
        <title>Genome Sequence of Bacillus simplex strain VanAntwerpen2.</title>
        <authorList>
            <person name="Couger M.B."/>
        </authorList>
    </citation>
    <scope>NUCLEOTIDE SEQUENCE [LARGE SCALE GENOMIC DNA]</scope>
    <source>
        <strain evidence="3 4">VanAntwerpen02</strain>
    </source>
</reference>
<organism evidence="3 4">
    <name type="scientific">Peribacillus simplex</name>
    <dbReference type="NCBI Taxonomy" id="1478"/>
    <lineage>
        <taxon>Bacteria</taxon>
        <taxon>Bacillati</taxon>
        <taxon>Bacillota</taxon>
        <taxon>Bacilli</taxon>
        <taxon>Bacillales</taxon>
        <taxon>Bacillaceae</taxon>
        <taxon>Peribacillus</taxon>
    </lineage>
</organism>
<evidence type="ECO:0000313" key="4">
    <source>
        <dbReference type="Proteomes" id="UP000064189"/>
    </source>
</evidence>
<proteinExistence type="predicted"/>
<dbReference type="Gene3D" id="3.30.300.180">
    <property type="match status" value="1"/>
</dbReference>
<name>A0A109N0I6_9BACI</name>
<evidence type="ECO:0000256" key="1">
    <source>
        <dbReference type="SAM" id="Coils"/>
    </source>
</evidence>
<feature type="domain" description="DnaA N-terminal" evidence="2">
    <location>
        <begin position="56"/>
        <end position="117"/>
    </location>
</feature>
<accession>A0A109N0I6</accession>
<keyword evidence="1" id="KW-0175">Coiled coil</keyword>
<sequence>MNDKDILMKELKDLKTSLEHEVRRVTKIIDHLTRENETKPPTEDGHIHMEISNEQDLFSLVKVQMQKKISKPSYETWFKGVFVSSDENGLMTLVAPNEFARDWLEERYGESIKSSLKDISGKDYEIRFIAK</sequence>
<dbReference type="EMBL" id="LNNH01000012">
    <property type="protein sequence ID" value="KWW21250.1"/>
    <property type="molecule type" value="Genomic_DNA"/>
</dbReference>
<dbReference type="InterPro" id="IPR024633">
    <property type="entry name" value="DnaA_N_dom"/>
</dbReference>
<protein>
    <recommendedName>
        <fullName evidence="2">DnaA N-terminal domain-containing protein</fullName>
    </recommendedName>
</protein>
<feature type="coiled-coil region" evidence="1">
    <location>
        <begin position="8"/>
        <end position="35"/>
    </location>
</feature>
<dbReference type="Pfam" id="PF11638">
    <property type="entry name" value="DnaA_N"/>
    <property type="match status" value="1"/>
</dbReference>
<evidence type="ECO:0000259" key="2">
    <source>
        <dbReference type="Pfam" id="PF11638"/>
    </source>
</evidence>
<evidence type="ECO:0000313" key="3">
    <source>
        <dbReference type="EMBL" id="KWW21250.1"/>
    </source>
</evidence>
<dbReference type="InterPro" id="IPR038454">
    <property type="entry name" value="DnaA_N_sf"/>
</dbReference>
<dbReference type="Proteomes" id="UP000064189">
    <property type="component" value="Unassembled WGS sequence"/>
</dbReference>
<gene>
    <name evidence="3" type="ORF">AS888_16780</name>
</gene>
<dbReference type="RefSeq" id="WP_061141602.1">
    <property type="nucleotide sequence ID" value="NZ_LNNH01000012.1"/>
</dbReference>
<keyword evidence="4" id="KW-1185">Reference proteome</keyword>
<comment type="caution">
    <text evidence="3">The sequence shown here is derived from an EMBL/GenBank/DDBJ whole genome shotgun (WGS) entry which is preliminary data.</text>
</comment>
<dbReference type="AlphaFoldDB" id="A0A109N0I6"/>